<accession>A0A7V6CEI2</accession>
<dbReference type="GO" id="GO:0000049">
    <property type="term" value="F:tRNA binding"/>
    <property type="evidence" value="ECO:0007669"/>
    <property type="project" value="UniProtKB-KW"/>
</dbReference>
<keyword evidence="6" id="KW-0548">Nucleotidyltransferase</keyword>
<dbReference type="InterPro" id="IPR043519">
    <property type="entry name" value="NT_sf"/>
</dbReference>
<comment type="cofactor">
    <cofactor evidence="1">
        <name>Mg(2+)</name>
        <dbReference type="ChEBI" id="CHEBI:18420"/>
    </cofactor>
</comment>
<proteinExistence type="inferred from homology"/>
<evidence type="ECO:0000256" key="2">
    <source>
        <dbReference type="ARBA" id="ARBA00007265"/>
    </source>
</evidence>
<protein>
    <submittedName>
        <fullName evidence="13">CCA tRNA nucleotidyltransferase</fullName>
    </submittedName>
</protein>
<feature type="domain" description="Poly A polymerase head" evidence="12">
    <location>
        <begin position="39"/>
        <end position="176"/>
    </location>
</feature>
<evidence type="ECO:0000256" key="10">
    <source>
        <dbReference type="ARBA" id="ARBA00022884"/>
    </source>
</evidence>
<dbReference type="Gene3D" id="1.10.3090.10">
    <property type="entry name" value="cca-adding enzyme, domain 2"/>
    <property type="match status" value="1"/>
</dbReference>
<keyword evidence="10 11" id="KW-0694">RNA-binding</keyword>
<dbReference type="SUPFAM" id="SSF81301">
    <property type="entry name" value="Nucleotidyltransferase"/>
    <property type="match status" value="1"/>
</dbReference>
<dbReference type="PANTHER" id="PTHR47788:SF1">
    <property type="entry name" value="A-ADDING TRNA NUCLEOTIDYLTRANSFERASE"/>
    <property type="match status" value="1"/>
</dbReference>
<gene>
    <name evidence="13" type="ORF">ENM15_08475</name>
</gene>
<evidence type="ECO:0000256" key="11">
    <source>
        <dbReference type="RuleBase" id="RU003953"/>
    </source>
</evidence>
<dbReference type="InterPro" id="IPR002646">
    <property type="entry name" value="PolA_pol_head_dom"/>
</dbReference>
<keyword evidence="7" id="KW-0479">Metal-binding</keyword>
<keyword evidence="5" id="KW-0819">tRNA processing</keyword>
<evidence type="ECO:0000256" key="5">
    <source>
        <dbReference type="ARBA" id="ARBA00022694"/>
    </source>
</evidence>
<keyword evidence="4 11" id="KW-0808">Transferase</keyword>
<evidence type="ECO:0000256" key="1">
    <source>
        <dbReference type="ARBA" id="ARBA00001946"/>
    </source>
</evidence>
<dbReference type="PANTHER" id="PTHR47788">
    <property type="entry name" value="POLYA POLYMERASE"/>
    <property type="match status" value="1"/>
</dbReference>
<evidence type="ECO:0000256" key="3">
    <source>
        <dbReference type="ARBA" id="ARBA00022555"/>
    </source>
</evidence>
<dbReference type="GO" id="GO:0000166">
    <property type="term" value="F:nucleotide binding"/>
    <property type="evidence" value="ECO:0007669"/>
    <property type="project" value="UniProtKB-KW"/>
</dbReference>
<evidence type="ECO:0000259" key="12">
    <source>
        <dbReference type="Pfam" id="PF01743"/>
    </source>
</evidence>
<dbReference type="Pfam" id="PF01743">
    <property type="entry name" value="PolyA_pol"/>
    <property type="match status" value="1"/>
</dbReference>
<dbReference type="SUPFAM" id="SSF81891">
    <property type="entry name" value="Poly A polymerase C-terminal region-like"/>
    <property type="match status" value="1"/>
</dbReference>
<organism evidence="13">
    <name type="scientific">Thermodesulfobacterium geofontis</name>
    <dbReference type="NCBI Taxonomy" id="1295609"/>
    <lineage>
        <taxon>Bacteria</taxon>
        <taxon>Pseudomonadati</taxon>
        <taxon>Thermodesulfobacteriota</taxon>
        <taxon>Thermodesulfobacteria</taxon>
        <taxon>Thermodesulfobacteriales</taxon>
        <taxon>Thermodesulfobacteriaceae</taxon>
        <taxon>Thermodesulfobacterium</taxon>
    </lineage>
</organism>
<sequence length="433" mass="51084">MKKTKIELEDFLKTILPDQKLFKFLSLAQDVSKKRGEFLYFAGGVVRDYLLKKLYKKKIPKTKDLDLVLQGELRSFLKELFEKVKGEILFESQFLTYKVKVNLNGKEFLIDFITARKEVYEDIAKLPKVFASHFKDDILRRDFTINALIIGLSPPYEGILIDLVKGEEDLKKGLIRPLNLNSFVDDPTRIFRGIRYKVRFGFNFSEDFFLALKRCFEKSALKKLSGTRLANELKLYLTKEPEKNLKDLLMTTYELNIFEEAELKIDKKNFNSLIRLLKELKGEITEKEKEKFFLFGLVNPHFLESLYRLGFLDSEVKELIRYKEFIKETLPNWEKISLWEKIKIFEKIPLTYLLTLGVYFPKIKKEVVKFFKEYRKIKPELTGEELIKLGVKEGKEIGTLLDLIRKEKIEGKIKSKEEEKKLVTQFLLKKSTN</sequence>
<evidence type="ECO:0000256" key="8">
    <source>
        <dbReference type="ARBA" id="ARBA00022741"/>
    </source>
</evidence>
<evidence type="ECO:0000256" key="4">
    <source>
        <dbReference type="ARBA" id="ARBA00022679"/>
    </source>
</evidence>
<evidence type="ECO:0000256" key="7">
    <source>
        <dbReference type="ARBA" id="ARBA00022723"/>
    </source>
</evidence>
<keyword evidence="9" id="KW-0460">Magnesium</keyword>
<reference evidence="13" key="1">
    <citation type="journal article" date="2020" name="mSystems">
        <title>Genome- and Community-Level Interaction Insights into Carbon Utilization and Element Cycling Functions of Hydrothermarchaeota in Hydrothermal Sediment.</title>
        <authorList>
            <person name="Zhou Z."/>
            <person name="Liu Y."/>
            <person name="Xu W."/>
            <person name="Pan J."/>
            <person name="Luo Z.H."/>
            <person name="Li M."/>
        </authorList>
    </citation>
    <scope>NUCLEOTIDE SEQUENCE [LARGE SCALE GENOMIC DNA]</scope>
    <source>
        <strain evidence="13">SpSt-106</strain>
    </source>
</reference>
<dbReference type="AlphaFoldDB" id="A0A7V6CEI2"/>
<evidence type="ECO:0000256" key="6">
    <source>
        <dbReference type="ARBA" id="ARBA00022695"/>
    </source>
</evidence>
<comment type="caution">
    <text evidence="13">The sequence shown here is derived from an EMBL/GenBank/DDBJ whole genome shotgun (WGS) entry which is preliminary data.</text>
</comment>
<evidence type="ECO:0000256" key="9">
    <source>
        <dbReference type="ARBA" id="ARBA00022842"/>
    </source>
</evidence>
<keyword evidence="8" id="KW-0547">Nucleotide-binding</keyword>
<dbReference type="GO" id="GO:0046872">
    <property type="term" value="F:metal ion binding"/>
    <property type="evidence" value="ECO:0007669"/>
    <property type="project" value="UniProtKB-KW"/>
</dbReference>
<dbReference type="GO" id="GO:0016779">
    <property type="term" value="F:nucleotidyltransferase activity"/>
    <property type="evidence" value="ECO:0007669"/>
    <property type="project" value="UniProtKB-KW"/>
</dbReference>
<comment type="similarity">
    <text evidence="2 11">Belongs to the tRNA nucleotidyltransferase/poly(A) polymerase family.</text>
</comment>
<keyword evidence="3" id="KW-0820">tRNA-binding</keyword>
<dbReference type="Gene3D" id="3.30.460.10">
    <property type="entry name" value="Beta Polymerase, domain 2"/>
    <property type="match status" value="1"/>
</dbReference>
<evidence type="ECO:0000313" key="13">
    <source>
        <dbReference type="EMBL" id="HHQ16830.1"/>
    </source>
</evidence>
<dbReference type="GO" id="GO:0008033">
    <property type="term" value="P:tRNA processing"/>
    <property type="evidence" value="ECO:0007669"/>
    <property type="project" value="UniProtKB-KW"/>
</dbReference>
<name>A0A7V6CEI2_9BACT</name>
<dbReference type="InterPro" id="IPR052390">
    <property type="entry name" value="tRNA_nt/polyA_polymerase"/>
</dbReference>
<dbReference type="EMBL" id="DRWR01000139">
    <property type="protein sequence ID" value="HHQ16830.1"/>
    <property type="molecule type" value="Genomic_DNA"/>
</dbReference>